<name>A0A242JYJ4_9ENTE</name>
<dbReference type="Proteomes" id="UP000194933">
    <property type="component" value="Unassembled WGS sequence"/>
</dbReference>
<evidence type="ECO:0000313" key="2">
    <source>
        <dbReference type="Proteomes" id="UP000194933"/>
    </source>
</evidence>
<proteinExistence type="predicted"/>
<sequence>MDVKIYNEIVLESDEKCLCPRCGINYLTKDPRGNAKSRYVKDIFICSLCGIDEAVMEMFGQKMPIEKWSCNAW</sequence>
<gene>
    <name evidence="1" type="ORF">A5844_002094</name>
</gene>
<reference evidence="1 2" key="1">
    <citation type="submission" date="2017-05" db="EMBL/GenBank/DDBJ databases">
        <title>The Genome Sequence of Enterococcus sp. 10A9_DIV0425.</title>
        <authorList>
            <consortium name="The Broad Institute Genomics Platform"/>
            <consortium name="The Broad Institute Genomic Center for Infectious Diseases"/>
            <person name="Earl A."/>
            <person name="Manson A."/>
            <person name="Schwartman J."/>
            <person name="Gilmore M."/>
            <person name="Abouelleil A."/>
            <person name="Cao P."/>
            <person name="Chapman S."/>
            <person name="Cusick C."/>
            <person name="Shea T."/>
            <person name="Young S."/>
            <person name="Neafsey D."/>
            <person name="Nusbaum C."/>
            <person name="Birren B."/>
        </authorList>
    </citation>
    <scope>NUCLEOTIDE SEQUENCE [LARGE SCALE GENOMIC DNA]</scope>
    <source>
        <strain evidence="1 2">10A9_DIV0425</strain>
    </source>
</reference>
<dbReference type="EMBL" id="NGMO01000003">
    <property type="protein sequence ID" value="OTP10394.1"/>
    <property type="molecule type" value="Genomic_DNA"/>
</dbReference>
<evidence type="ECO:0000313" key="1">
    <source>
        <dbReference type="EMBL" id="OTP10394.1"/>
    </source>
</evidence>
<comment type="caution">
    <text evidence="1">The sequence shown here is derived from an EMBL/GenBank/DDBJ whole genome shotgun (WGS) entry which is preliminary data.</text>
</comment>
<dbReference type="RefSeq" id="WP_086285142.1">
    <property type="nucleotide sequence ID" value="NZ_NGMO01000003.1"/>
</dbReference>
<keyword evidence="2" id="KW-1185">Reference proteome</keyword>
<organism evidence="1 2">
    <name type="scientific">Candidatus Enterococcus wittei</name>
    <dbReference type="NCBI Taxonomy" id="1987383"/>
    <lineage>
        <taxon>Bacteria</taxon>
        <taxon>Bacillati</taxon>
        <taxon>Bacillota</taxon>
        <taxon>Bacilli</taxon>
        <taxon>Lactobacillales</taxon>
        <taxon>Enterococcaceae</taxon>
        <taxon>Enterococcus</taxon>
    </lineage>
</organism>
<dbReference type="STRING" id="1987383.A5844_002094"/>
<dbReference type="AlphaFoldDB" id="A0A242JYJ4"/>
<protein>
    <submittedName>
        <fullName evidence="1">Uncharacterized protein</fullName>
    </submittedName>
</protein>
<accession>A0A242JYJ4</accession>